<feature type="domain" description="BTB" evidence="1">
    <location>
        <begin position="23"/>
        <end position="82"/>
    </location>
</feature>
<dbReference type="EMBL" id="JARJCW010000069">
    <property type="protein sequence ID" value="KAJ7199199.1"/>
    <property type="molecule type" value="Genomic_DNA"/>
</dbReference>
<dbReference type="SUPFAM" id="SSF54695">
    <property type="entry name" value="POZ domain"/>
    <property type="match status" value="1"/>
</dbReference>
<dbReference type="AlphaFoldDB" id="A0AAD6V7E5"/>
<proteinExistence type="predicted"/>
<dbReference type="PROSITE" id="PS50097">
    <property type="entry name" value="BTB"/>
    <property type="match status" value="1"/>
</dbReference>
<dbReference type="Gene3D" id="3.30.710.10">
    <property type="entry name" value="Potassium Channel Kv1.1, Chain A"/>
    <property type="match status" value="1"/>
</dbReference>
<sequence length="173" mass="19589">MLYPVVQTHRLNLDFSLVCAPDADITICSSDGVLFKLHRKNLELHSDIFANAANTTRPENGDEIVHLSERSDVLDLLFQYMYRQRQPDLQPVEFEVCTRLAEAAEKYLVYSAAPAAQLRLRASVEKHPLEVLHYAARHNYSDLATESARLSMGVPVANAVRILAPDTLMKWVR</sequence>
<organism evidence="2 3">
    <name type="scientific">Mycena pura</name>
    <dbReference type="NCBI Taxonomy" id="153505"/>
    <lineage>
        <taxon>Eukaryota</taxon>
        <taxon>Fungi</taxon>
        <taxon>Dikarya</taxon>
        <taxon>Basidiomycota</taxon>
        <taxon>Agaricomycotina</taxon>
        <taxon>Agaricomycetes</taxon>
        <taxon>Agaricomycetidae</taxon>
        <taxon>Agaricales</taxon>
        <taxon>Marasmiineae</taxon>
        <taxon>Mycenaceae</taxon>
        <taxon>Mycena</taxon>
    </lineage>
</organism>
<name>A0AAD6V7E5_9AGAR</name>
<evidence type="ECO:0000313" key="2">
    <source>
        <dbReference type="EMBL" id="KAJ7199199.1"/>
    </source>
</evidence>
<evidence type="ECO:0000259" key="1">
    <source>
        <dbReference type="PROSITE" id="PS50097"/>
    </source>
</evidence>
<dbReference type="InterPro" id="IPR011333">
    <property type="entry name" value="SKP1/BTB/POZ_sf"/>
</dbReference>
<dbReference type="InterPro" id="IPR000210">
    <property type="entry name" value="BTB/POZ_dom"/>
</dbReference>
<gene>
    <name evidence="2" type="ORF">GGX14DRAFT_373335</name>
</gene>
<comment type="caution">
    <text evidence="2">The sequence shown here is derived from an EMBL/GenBank/DDBJ whole genome shotgun (WGS) entry which is preliminary data.</text>
</comment>
<protein>
    <recommendedName>
        <fullName evidence="1">BTB domain-containing protein</fullName>
    </recommendedName>
</protein>
<keyword evidence="3" id="KW-1185">Reference proteome</keyword>
<dbReference type="Pfam" id="PF00651">
    <property type="entry name" value="BTB"/>
    <property type="match status" value="1"/>
</dbReference>
<dbReference type="Proteomes" id="UP001219525">
    <property type="component" value="Unassembled WGS sequence"/>
</dbReference>
<reference evidence="2" key="1">
    <citation type="submission" date="2023-03" db="EMBL/GenBank/DDBJ databases">
        <title>Massive genome expansion in bonnet fungi (Mycena s.s.) driven by repeated elements and novel gene families across ecological guilds.</title>
        <authorList>
            <consortium name="Lawrence Berkeley National Laboratory"/>
            <person name="Harder C.B."/>
            <person name="Miyauchi S."/>
            <person name="Viragh M."/>
            <person name="Kuo A."/>
            <person name="Thoen E."/>
            <person name="Andreopoulos B."/>
            <person name="Lu D."/>
            <person name="Skrede I."/>
            <person name="Drula E."/>
            <person name="Henrissat B."/>
            <person name="Morin E."/>
            <person name="Kohler A."/>
            <person name="Barry K."/>
            <person name="LaButti K."/>
            <person name="Morin E."/>
            <person name="Salamov A."/>
            <person name="Lipzen A."/>
            <person name="Mereny Z."/>
            <person name="Hegedus B."/>
            <person name="Baldrian P."/>
            <person name="Stursova M."/>
            <person name="Weitz H."/>
            <person name="Taylor A."/>
            <person name="Grigoriev I.V."/>
            <person name="Nagy L.G."/>
            <person name="Martin F."/>
            <person name="Kauserud H."/>
        </authorList>
    </citation>
    <scope>NUCLEOTIDE SEQUENCE</scope>
    <source>
        <strain evidence="2">9144</strain>
    </source>
</reference>
<evidence type="ECO:0000313" key="3">
    <source>
        <dbReference type="Proteomes" id="UP001219525"/>
    </source>
</evidence>
<accession>A0AAD6V7E5</accession>